<dbReference type="AlphaFoldDB" id="A0A9W6SPL3"/>
<evidence type="ECO:0000313" key="3">
    <source>
        <dbReference type="Proteomes" id="UP001165079"/>
    </source>
</evidence>
<dbReference type="InterPro" id="IPR015947">
    <property type="entry name" value="PUA-like_sf"/>
</dbReference>
<dbReference type="RefSeq" id="WP_285665893.1">
    <property type="nucleotide sequence ID" value="NZ_BSTX01000004.1"/>
</dbReference>
<feature type="domain" description="ASCH" evidence="1">
    <location>
        <begin position="5"/>
        <end position="125"/>
    </location>
</feature>
<evidence type="ECO:0000259" key="1">
    <source>
        <dbReference type="SMART" id="SM01022"/>
    </source>
</evidence>
<sequence>MTADLPLGPPGPMRDRLAAAIVSGAKTAGTLLRAEIEAGTPRPVPGERLFVRDSTGAVLAVAETVSVREAALADVDLAHAVAEGLGHTGLEKWTEDHIAYWRRLPCAPAVIDSATPILMWRYRVHSSG</sequence>
<dbReference type="InterPro" id="IPR007374">
    <property type="entry name" value="ASCH_domain"/>
</dbReference>
<accession>A0A9W6SPL3</accession>
<dbReference type="Gene3D" id="3.10.400.10">
    <property type="entry name" value="Sulfate adenylyltransferase"/>
    <property type="match status" value="1"/>
</dbReference>
<organism evidence="2 3">
    <name type="scientific">Actinorhabdospora filicis</name>
    <dbReference type="NCBI Taxonomy" id="1785913"/>
    <lineage>
        <taxon>Bacteria</taxon>
        <taxon>Bacillati</taxon>
        <taxon>Actinomycetota</taxon>
        <taxon>Actinomycetes</taxon>
        <taxon>Micromonosporales</taxon>
        <taxon>Micromonosporaceae</taxon>
        <taxon>Actinorhabdospora</taxon>
    </lineage>
</organism>
<dbReference type="PANTHER" id="PTHR39203:SF1">
    <property type="entry name" value="CYTOPLASMIC PROTEIN"/>
    <property type="match status" value="1"/>
</dbReference>
<dbReference type="Proteomes" id="UP001165079">
    <property type="component" value="Unassembled WGS sequence"/>
</dbReference>
<reference evidence="2" key="1">
    <citation type="submission" date="2023-03" db="EMBL/GenBank/DDBJ databases">
        <title>Actinorhabdospora filicis NBRC 111898.</title>
        <authorList>
            <person name="Ichikawa N."/>
            <person name="Sato H."/>
            <person name="Tonouchi N."/>
        </authorList>
    </citation>
    <scope>NUCLEOTIDE SEQUENCE</scope>
    <source>
        <strain evidence="2">NBRC 111898</strain>
    </source>
</reference>
<dbReference type="InterPro" id="IPR009326">
    <property type="entry name" value="DUF984"/>
</dbReference>
<dbReference type="PANTHER" id="PTHR39203">
    <property type="entry name" value="CYTOPLASMIC PROTEIN-RELATED"/>
    <property type="match status" value="1"/>
</dbReference>
<keyword evidence="3" id="KW-1185">Reference proteome</keyword>
<evidence type="ECO:0000313" key="2">
    <source>
        <dbReference type="EMBL" id="GLZ80650.1"/>
    </source>
</evidence>
<name>A0A9W6SPL3_9ACTN</name>
<dbReference type="SUPFAM" id="SSF88697">
    <property type="entry name" value="PUA domain-like"/>
    <property type="match status" value="1"/>
</dbReference>
<dbReference type="EMBL" id="BSTX01000004">
    <property type="protein sequence ID" value="GLZ80650.1"/>
    <property type="molecule type" value="Genomic_DNA"/>
</dbReference>
<gene>
    <name evidence="2" type="ORF">Afil01_54570</name>
</gene>
<dbReference type="Pfam" id="PF04266">
    <property type="entry name" value="ASCH"/>
    <property type="match status" value="1"/>
</dbReference>
<comment type="caution">
    <text evidence="2">The sequence shown here is derived from an EMBL/GenBank/DDBJ whole genome shotgun (WGS) entry which is preliminary data.</text>
</comment>
<proteinExistence type="predicted"/>
<protein>
    <recommendedName>
        <fullName evidence="1">ASCH domain-containing protein</fullName>
    </recommendedName>
</protein>
<dbReference type="SMART" id="SM01022">
    <property type="entry name" value="ASCH"/>
    <property type="match status" value="1"/>
</dbReference>